<gene>
    <name evidence="2" type="ORF">MYCIT1_LOCUS27584</name>
</gene>
<sequence length="409" mass="45283">MHPPSHPPLVADMINRTESAQCDPSVDPCRQLFNILWGCLATIFACVWVSVHPNVPPSNQGAIRAFWSRLKIMLIAVIAPEIVVVFAARQFLAARQFANEHGVSMAHGFFFAMGGFVDVDRRPIFTNESLEQADVLNAIRAVRVADIEDKSKGDAFSKGIALLQGLWFIVQCIARTAQGLPVSELEVSTLAFAILNIFMWALWWHKPLGVQEGIVLMNVKASSVGKGTKQDVKRRPPRRSISRWFEERLAEFGGVFVGDYWDYFQVVEDLQSVPMFWSTDADDIDVPIYGRMAIGGLGFLAEAFFGLVFGTIHCAAWNSHFPSVAEKLLWRVCSIIIAVTPLSLVGSVGLVNMLPLVGDLPYMPIPVACAVLYLLARPVLIALTFTTLRHLPAGAFYDINWTGFLPHLS</sequence>
<feature type="transmembrane region" description="Helical" evidence="1">
    <location>
        <begin position="363"/>
        <end position="385"/>
    </location>
</feature>
<evidence type="ECO:0000313" key="3">
    <source>
        <dbReference type="Proteomes" id="UP001295794"/>
    </source>
</evidence>
<comment type="caution">
    <text evidence="2">The sequence shown here is derived from an EMBL/GenBank/DDBJ whole genome shotgun (WGS) entry which is preliminary data.</text>
</comment>
<proteinExistence type="predicted"/>
<feature type="transmembrane region" description="Helical" evidence="1">
    <location>
        <begin position="328"/>
        <end position="351"/>
    </location>
</feature>
<protein>
    <recommendedName>
        <fullName evidence="4">Transmembrane protein</fullName>
    </recommendedName>
</protein>
<dbReference type="Proteomes" id="UP001295794">
    <property type="component" value="Unassembled WGS sequence"/>
</dbReference>
<keyword evidence="1" id="KW-0472">Membrane</keyword>
<dbReference type="EMBL" id="CAVNYO010000421">
    <property type="protein sequence ID" value="CAK5278296.1"/>
    <property type="molecule type" value="Genomic_DNA"/>
</dbReference>
<keyword evidence="1" id="KW-0812">Transmembrane</keyword>
<reference evidence="2" key="1">
    <citation type="submission" date="2023-11" db="EMBL/GenBank/DDBJ databases">
        <authorList>
            <person name="De Vega J J."/>
            <person name="De Vega J J."/>
        </authorList>
    </citation>
    <scope>NUCLEOTIDE SEQUENCE</scope>
</reference>
<dbReference type="AlphaFoldDB" id="A0AAD2HN96"/>
<dbReference type="PANTHER" id="PTHR35043:SF7">
    <property type="entry name" value="TRANSCRIPTION FACTOR DOMAIN-CONTAINING PROTEIN"/>
    <property type="match status" value="1"/>
</dbReference>
<evidence type="ECO:0008006" key="4">
    <source>
        <dbReference type="Google" id="ProtNLM"/>
    </source>
</evidence>
<dbReference type="PANTHER" id="PTHR35043">
    <property type="entry name" value="TRANSCRIPTION FACTOR DOMAIN-CONTAINING PROTEIN"/>
    <property type="match status" value="1"/>
</dbReference>
<evidence type="ECO:0000313" key="2">
    <source>
        <dbReference type="EMBL" id="CAK5278296.1"/>
    </source>
</evidence>
<evidence type="ECO:0000256" key="1">
    <source>
        <dbReference type="SAM" id="Phobius"/>
    </source>
</evidence>
<organism evidence="2 3">
    <name type="scientific">Mycena citricolor</name>
    <dbReference type="NCBI Taxonomy" id="2018698"/>
    <lineage>
        <taxon>Eukaryota</taxon>
        <taxon>Fungi</taxon>
        <taxon>Dikarya</taxon>
        <taxon>Basidiomycota</taxon>
        <taxon>Agaricomycotina</taxon>
        <taxon>Agaricomycetes</taxon>
        <taxon>Agaricomycetidae</taxon>
        <taxon>Agaricales</taxon>
        <taxon>Marasmiineae</taxon>
        <taxon>Mycenaceae</taxon>
        <taxon>Mycena</taxon>
    </lineage>
</organism>
<keyword evidence="3" id="KW-1185">Reference proteome</keyword>
<accession>A0AAD2HN96</accession>
<name>A0AAD2HN96_9AGAR</name>
<feature type="transmembrane region" description="Helical" evidence="1">
    <location>
        <begin position="292"/>
        <end position="316"/>
    </location>
</feature>
<feature type="transmembrane region" description="Helical" evidence="1">
    <location>
        <begin position="72"/>
        <end position="92"/>
    </location>
</feature>
<feature type="transmembrane region" description="Helical" evidence="1">
    <location>
        <begin position="32"/>
        <end position="51"/>
    </location>
</feature>
<keyword evidence="1" id="KW-1133">Transmembrane helix</keyword>